<dbReference type="InterPro" id="IPR005361">
    <property type="entry name" value="UPF0158"/>
</dbReference>
<reference evidence="1 2" key="1">
    <citation type="submission" date="2020-02" db="EMBL/GenBank/DDBJ databases">
        <title>Genome sequence of strain AETb3-4.</title>
        <authorList>
            <person name="Gao J."/>
            <person name="Zhang X."/>
        </authorList>
    </citation>
    <scope>NUCLEOTIDE SEQUENCE [LARGE SCALE GENOMIC DNA]</scope>
    <source>
        <strain evidence="1 2">AETb3-4</strain>
    </source>
</reference>
<comment type="caution">
    <text evidence="1">The sequence shown here is derived from an EMBL/GenBank/DDBJ whole genome shotgun (WGS) entry which is preliminary data.</text>
</comment>
<evidence type="ECO:0000313" key="1">
    <source>
        <dbReference type="EMBL" id="NVM95503.1"/>
    </source>
</evidence>
<accession>A0A7Y7IHP2</accession>
<dbReference type="Pfam" id="PF03682">
    <property type="entry name" value="UPF0158"/>
    <property type="match status" value="1"/>
</dbReference>
<keyword evidence="2" id="KW-1185">Reference proteome</keyword>
<dbReference type="EMBL" id="JAAMFM010000015">
    <property type="protein sequence ID" value="NVM95503.1"/>
    <property type="molecule type" value="Genomic_DNA"/>
</dbReference>
<organism evidence="1 2">
    <name type="scientific">Arthrobacter wenxiniae</name>
    <dbReference type="NCBI Taxonomy" id="2713570"/>
    <lineage>
        <taxon>Bacteria</taxon>
        <taxon>Bacillati</taxon>
        <taxon>Actinomycetota</taxon>
        <taxon>Actinomycetes</taxon>
        <taxon>Micrococcales</taxon>
        <taxon>Micrococcaceae</taxon>
        <taxon>Arthrobacter</taxon>
    </lineage>
</organism>
<gene>
    <name evidence="1" type="ORF">G6034_11360</name>
</gene>
<dbReference type="Proteomes" id="UP000543556">
    <property type="component" value="Unassembled WGS sequence"/>
</dbReference>
<protein>
    <submittedName>
        <fullName evidence="1">Uncharacterized protein</fullName>
    </submittedName>
</protein>
<evidence type="ECO:0000313" key="2">
    <source>
        <dbReference type="Proteomes" id="UP000543556"/>
    </source>
</evidence>
<dbReference type="AlphaFoldDB" id="A0A7Y7IHP2"/>
<name>A0A7Y7IHP2_9MICC</name>
<proteinExistence type="predicted"/>
<sequence>MNSIDLDTLVTALENHFLDYDTFFWLDPTTGEIALWGEETADEAGAEGWDVDDRGGIRIDPVDSSEGYRDMEEFIAGVGESECRNRLQQAIDRSSPYRHFKDELYSFPEYQTSWYEFHNALMKQRAIRWLAAAGVVENAEADAAILQLRTSP</sequence>